<evidence type="ECO:0000313" key="6">
    <source>
        <dbReference type="EMBL" id="SNS60893.1"/>
    </source>
</evidence>
<dbReference type="PANTHER" id="PTHR36307">
    <property type="entry name" value="FLAGELLA BASAL BODY P-RING FORMATION PROTEIN FLGA"/>
    <property type="match status" value="1"/>
</dbReference>
<dbReference type="AlphaFoldDB" id="A0A239FXF4"/>
<dbReference type="InterPro" id="IPR041231">
    <property type="entry name" value="FlgA_N"/>
</dbReference>
<dbReference type="InterPro" id="IPR039246">
    <property type="entry name" value="Flagellar_FlgA"/>
</dbReference>
<keyword evidence="3 4" id="KW-0574">Periplasm</keyword>
<dbReference type="Proteomes" id="UP000198284">
    <property type="component" value="Unassembled WGS sequence"/>
</dbReference>
<keyword evidence="2" id="KW-0732">Signal</keyword>
<evidence type="ECO:0000259" key="5">
    <source>
        <dbReference type="SMART" id="SM00858"/>
    </source>
</evidence>
<dbReference type="GO" id="GO:0042597">
    <property type="term" value="C:periplasmic space"/>
    <property type="evidence" value="ECO:0007669"/>
    <property type="project" value="UniProtKB-SubCell"/>
</dbReference>
<dbReference type="EMBL" id="FZOT01000004">
    <property type="protein sequence ID" value="SNS60893.1"/>
    <property type="molecule type" value="Genomic_DNA"/>
</dbReference>
<keyword evidence="6" id="KW-0969">Cilium</keyword>
<dbReference type="GO" id="GO:0044780">
    <property type="term" value="P:bacterial-type flagellum assembly"/>
    <property type="evidence" value="ECO:0007669"/>
    <property type="project" value="InterPro"/>
</dbReference>
<dbReference type="Pfam" id="PF17656">
    <property type="entry name" value="ChapFlgA_N"/>
    <property type="match status" value="1"/>
</dbReference>
<dbReference type="PANTHER" id="PTHR36307:SF1">
    <property type="entry name" value="FLAGELLA BASAL BODY P-RING FORMATION PROTEIN FLGA"/>
    <property type="match status" value="1"/>
</dbReference>
<comment type="similarity">
    <text evidence="4">Belongs to the FlgA family.</text>
</comment>
<reference evidence="6 7" key="1">
    <citation type="submission" date="2017-06" db="EMBL/GenBank/DDBJ databases">
        <authorList>
            <person name="Kim H.J."/>
            <person name="Triplett B.A."/>
        </authorList>
    </citation>
    <scope>NUCLEOTIDE SEQUENCE [LARGE SCALE GENOMIC DNA]</scope>
    <source>
        <strain evidence="6 7">U15</strain>
    </source>
</reference>
<dbReference type="InterPro" id="IPR013974">
    <property type="entry name" value="SAF"/>
</dbReference>
<comment type="subcellular location">
    <subcellularLocation>
        <location evidence="1 4">Periplasm</location>
    </subcellularLocation>
</comment>
<dbReference type="Pfam" id="PF13144">
    <property type="entry name" value="ChapFlgA"/>
    <property type="match status" value="1"/>
</dbReference>
<accession>A0A239FXF4</accession>
<keyword evidence="4" id="KW-1005">Bacterial flagellum biogenesis</keyword>
<evidence type="ECO:0000256" key="1">
    <source>
        <dbReference type="ARBA" id="ARBA00004418"/>
    </source>
</evidence>
<sequence>MLRQVVEQFLTTQSAGLPGEVSISVTPVDPRLNLAACVALEPFLPAGSRVWGKTTVGVRCSVPAPWTVYVSAMVQVNGQYVASAAPLAQGQTVQKADLTMMKGDLTALPAGILTDANQAVGRTVVASLKAGTPLRQDALRAQQAIQQGQVVRVVSGGAGFKVSAEAKALGNAADGQTVQARTQAGQVVSGTARMGGIVEVGY</sequence>
<dbReference type="SMART" id="SM00858">
    <property type="entry name" value="SAF"/>
    <property type="match status" value="1"/>
</dbReference>
<evidence type="ECO:0000256" key="4">
    <source>
        <dbReference type="RuleBase" id="RU362063"/>
    </source>
</evidence>
<keyword evidence="7" id="KW-1185">Reference proteome</keyword>
<name>A0A239FXF4_9BURK</name>
<keyword evidence="6" id="KW-0966">Cell projection</keyword>
<evidence type="ECO:0000313" key="7">
    <source>
        <dbReference type="Proteomes" id="UP000198284"/>
    </source>
</evidence>
<evidence type="ECO:0000256" key="3">
    <source>
        <dbReference type="ARBA" id="ARBA00022764"/>
    </source>
</evidence>
<keyword evidence="6" id="KW-0282">Flagellum</keyword>
<dbReference type="NCBIfam" id="TIGR03170">
    <property type="entry name" value="flgA_cterm"/>
    <property type="match status" value="1"/>
</dbReference>
<protein>
    <recommendedName>
        <fullName evidence="4">Flagella basal body P-ring formation protein FlgA</fullName>
    </recommendedName>
</protein>
<dbReference type="CDD" id="cd11614">
    <property type="entry name" value="SAF_CpaB_FlgA_like"/>
    <property type="match status" value="1"/>
</dbReference>
<dbReference type="Gene3D" id="3.90.1210.10">
    <property type="entry name" value="Antifreeze-like/N-acetylneuraminic acid synthase C-terminal domain"/>
    <property type="match status" value="1"/>
</dbReference>
<comment type="function">
    <text evidence="4">Involved in the assembly process of the P-ring formation. It may associate with FlgF on the rod constituting a structure essential for the P-ring assembly or may act as a modulator protein for the P-ring assembly.</text>
</comment>
<feature type="domain" description="SAF" evidence="5">
    <location>
        <begin position="78"/>
        <end position="140"/>
    </location>
</feature>
<gene>
    <name evidence="6" type="ORF">SAMN06265795_104116</name>
</gene>
<evidence type="ECO:0000256" key="2">
    <source>
        <dbReference type="ARBA" id="ARBA00022729"/>
    </source>
</evidence>
<organism evidence="6 7">
    <name type="scientific">Noviherbaspirillum humi</name>
    <dbReference type="NCBI Taxonomy" id="1688639"/>
    <lineage>
        <taxon>Bacteria</taxon>
        <taxon>Pseudomonadati</taxon>
        <taxon>Pseudomonadota</taxon>
        <taxon>Betaproteobacteria</taxon>
        <taxon>Burkholderiales</taxon>
        <taxon>Oxalobacteraceae</taxon>
        <taxon>Noviherbaspirillum</taxon>
    </lineage>
</organism>
<dbReference type="InterPro" id="IPR017585">
    <property type="entry name" value="SAF_FlgA"/>
</dbReference>
<dbReference type="Gene3D" id="2.30.30.760">
    <property type="match status" value="1"/>
</dbReference>
<proteinExistence type="inferred from homology"/>